<evidence type="ECO:0000313" key="1">
    <source>
        <dbReference type="EMBL" id="PPQ71619.1"/>
    </source>
</evidence>
<organism evidence="1 2">
    <name type="scientific">Panaeolus cyanescens</name>
    <dbReference type="NCBI Taxonomy" id="181874"/>
    <lineage>
        <taxon>Eukaryota</taxon>
        <taxon>Fungi</taxon>
        <taxon>Dikarya</taxon>
        <taxon>Basidiomycota</taxon>
        <taxon>Agaricomycotina</taxon>
        <taxon>Agaricomycetes</taxon>
        <taxon>Agaricomycetidae</taxon>
        <taxon>Agaricales</taxon>
        <taxon>Agaricineae</taxon>
        <taxon>Galeropsidaceae</taxon>
        <taxon>Panaeolus</taxon>
    </lineage>
</organism>
<evidence type="ECO:0000313" key="2">
    <source>
        <dbReference type="Proteomes" id="UP000284842"/>
    </source>
</evidence>
<proteinExistence type="predicted"/>
<dbReference type="InParanoid" id="A0A409VZE2"/>
<keyword evidence="2" id="KW-1185">Reference proteome</keyword>
<dbReference type="OrthoDB" id="10681889at2759"/>
<gene>
    <name evidence="1" type="ORF">CVT24_007846</name>
</gene>
<sequence>MQAPEPLPSVHESHISNINPIFPMEIFRHIIDEIVVPLPPHQLPIRLALKSAYQVSVAFSRICREHIYKEVEMEEGCHVSGCDDAVPRGSDCGGTFGDGFEFFKEALKVQPRLMMVVKSLIYCQGRLDVERRRGCDSNVSSDVELCMKLVNVDALYVEGQEGYQCDDDDSDVTDSSAGNGPEIPNFQPLLDHYLAVGQLTTLHLQCVMSAPILRILVCPKLRHLEMHNCVDMTMDIEKLMEGNTSTAVDIVKKGFKLKVFKGDDWLDDVMLALLGLCWDLEEIHLGSKMGVHFNTAAYRVLTAARDPLLAKSIDLFERLTTLNFSSRAVWTKLIHYNGGGLYSDMEGKMFKNVRSLTLDLVGDGETLDLFENLELLESLNIRVKDFQFRHRNRPNTLDSLCRTIKSFKGTLKFINIQWTVALSDLGALFDALYDVLGEISGGNDVLKTLRVVLRVAITRELPKGTYVCDPVSTPSLGLAFKALSRVDEMLKGDENGFSEIRAFSLDAQFYFIDIDWEEEEECDGPAERERYKVDEVDENGSLLAADVEVRFDASLRRLKASKSVEYKCAKSFGIPVFRTRLISSLIVTIRSVTSAFGVRIFASRLSPPVHYLAMHLFPIEIFRHVIDEIVNPLPPHPLPIRLALKSVYQVSVAFSIICREYIYKEVEMEEGCHVPGCGDAVSRGWGCGGTFGDGFEFFKEALKVQPALVTVVRSLVYHKGGLGIERRRGCDSNASNDIELCMKLMNVDAVYMQGEEWVYYEDDVVDPYVGSETTPLFRPLLDHYLAVGQLTTLHLQRVMLAPILRILACPKLLHLEMHDCGDMWIDGDTSAAADTLKKGFKLKVFKASILVDDIILGLLGHCWDLEEIYPGSKVRFTSNPESTPVLATARASLRANSINPFERLNTLNFSTWGVWTNFIHQIGGVEGMGRKLFRDVKSVTLDLKGLGDSSAFQLFQNLERLESLDIRGNIILSGWNTGPGVFGGLFNTIKSFKSTLNCISIQWTVILPSVVVILSALYDILGEIRGDNTALRTLKLVLRVPVMRSMLKSTVPGDDGPATWLCMVYKALSYLDGMLKGDRKGFSGLRVFSLSVRFVYEDDVWLEEDGGPAEYEHHTVDETGKIIAADMEGRFDASLRRLKASKSVKYKCVLGYTRVPIAMIELKRRKVRRNVMV</sequence>
<dbReference type="Proteomes" id="UP000284842">
    <property type="component" value="Unassembled WGS sequence"/>
</dbReference>
<protein>
    <submittedName>
        <fullName evidence="1">Uncharacterized protein</fullName>
    </submittedName>
</protein>
<dbReference type="AlphaFoldDB" id="A0A409VZE2"/>
<dbReference type="EMBL" id="NHTK01005907">
    <property type="protein sequence ID" value="PPQ71619.1"/>
    <property type="molecule type" value="Genomic_DNA"/>
</dbReference>
<comment type="caution">
    <text evidence="1">The sequence shown here is derived from an EMBL/GenBank/DDBJ whole genome shotgun (WGS) entry which is preliminary data.</text>
</comment>
<name>A0A409VZE2_9AGAR</name>
<reference evidence="1 2" key="1">
    <citation type="journal article" date="2018" name="Evol. Lett.">
        <title>Horizontal gene cluster transfer increased hallucinogenic mushroom diversity.</title>
        <authorList>
            <person name="Reynolds H.T."/>
            <person name="Vijayakumar V."/>
            <person name="Gluck-Thaler E."/>
            <person name="Korotkin H.B."/>
            <person name="Matheny P.B."/>
            <person name="Slot J.C."/>
        </authorList>
    </citation>
    <scope>NUCLEOTIDE SEQUENCE [LARGE SCALE GENOMIC DNA]</scope>
    <source>
        <strain evidence="1 2">2629</strain>
    </source>
</reference>
<accession>A0A409VZE2</accession>